<evidence type="ECO:0000313" key="2">
    <source>
        <dbReference type="EMBL" id="SEG09008.1"/>
    </source>
</evidence>
<evidence type="ECO:0000256" key="1">
    <source>
        <dbReference type="SAM" id="Phobius"/>
    </source>
</evidence>
<evidence type="ECO:0000313" key="3">
    <source>
        <dbReference type="Proteomes" id="UP000236726"/>
    </source>
</evidence>
<keyword evidence="1" id="KW-1133">Transmembrane helix</keyword>
<protein>
    <submittedName>
        <fullName evidence="2">Uncharacterized protein</fullName>
    </submittedName>
</protein>
<gene>
    <name evidence="2" type="ORF">SAMN05216537_1261</name>
</gene>
<organism evidence="2 3">
    <name type="scientific">Lachnospira multipara</name>
    <dbReference type="NCBI Taxonomy" id="28051"/>
    <lineage>
        <taxon>Bacteria</taxon>
        <taxon>Bacillati</taxon>
        <taxon>Bacillota</taxon>
        <taxon>Clostridia</taxon>
        <taxon>Lachnospirales</taxon>
        <taxon>Lachnospiraceae</taxon>
        <taxon>Lachnospira</taxon>
    </lineage>
</organism>
<name>A0A1H5XB98_9FIRM</name>
<feature type="transmembrane region" description="Helical" evidence="1">
    <location>
        <begin position="72"/>
        <end position="94"/>
    </location>
</feature>
<keyword evidence="3" id="KW-1185">Reference proteome</keyword>
<reference evidence="2 3" key="1">
    <citation type="submission" date="2016-10" db="EMBL/GenBank/DDBJ databases">
        <authorList>
            <person name="de Groot N.N."/>
        </authorList>
    </citation>
    <scope>NUCLEOTIDE SEQUENCE [LARGE SCALE GENOMIC DNA]</scope>
    <source>
        <strain evidence="2 3">D15d</strain>
    </source>
</reference>
<feature type="transmembrane region" description="Helical" evidence="1">
    <location>
        <begin position="43"/>
        <end position="65"/>
    </location>
</feature>
<accession>A0A1H5XB98</accession>
<dbReference type="Proteomes" id="UP000236726">
    <property type="component" value="Unassembled WGS sequence"/>
</dbReference>
<dbReference type="AlphaFoldDB" id="A0A1H5XB98"/>
<feature type="transmembrane region" description="Helical" evidence="1">
    <location>
        <begin position="114"/>
        <end position="134"/>
    </location>
</feature>
<proteinExistence type="predicted"/>
<dbReference type="RefSeq" id="WP_181022573.1">
    <property type="nucleotide sequence ID" value="NZ_FNUL01000026.1"/>
</dbReference>
<keyword evidence="1" id="KW-0812">Transmembrane</keyword>
<dbReference type="EMBL" id="FNUL01000026">
    <property type="protein sequence ID" value="SEG09008.1"/>
    <property type="molecule type" value="Genomic_DNA"/>
</dbReference>
<keyword evidence="1" id="KW-0472">Membrane</keyword>
<feature type="non-terminal residue" evidence="2">
    <location>
        <position position="1"/>
    </location>
</feature>
<sequence>GINLIWYETITKTYALKDYELSASIRSLTLFESFGFDISVRNMFISMVILRLLIGILLSIILISLSYICSDLWSYGIGTLIILVSFLKPVQTTVLRYVSIVDYYIGTKLFTGKYVKLSILILFVTLFMLDIILIRKAIKKWTID</sequence>